<feature type="region of interest" description="Disordered" evidence="1">
    <location>
        <begin position="1"/>
        <end position="501"/>
    </location>
</feature>
<dbReference type="OrthoDB" id="10352421at2759"/>
<feature type="compositionally biased region" description="Acidic residues" evidence="1">
    <location>
        <begin position="652"/>
        <end position="663"/>
    </location>
</feature>
<accession>A0A550CQR7</accession>
<evidence type="ECO:0000313" key="3">
    <source>
        <dbReference type="Proteomes" id="UP000320762"/>
    </source>
</evidence>
<protein>
    <submittedName>
        <fullName evidence="2">Uncharacterized protein</fullName>
    </submittedName>
</protein>
<comment type="caution">
    <text evidence="2">The sequence shown here is derived from an EMBL/GenBank/DDBJ whole genome shotgun (WGS) entry which is preliminary data.</text>
</comment>
<keyword evidence="3" id="KW-1185">Reference proteome</keyword>
<evidence type="ECO:0000313" key="2">
    <source>
        <dbReference type="EMBL" id="TRM67142.1"/>
    </source>
</evidence>
<name>A0A550CQR7_9AGAR</name>
<feature type="compositionally biased region" description="Polar residues" evidence="1">
    <location>
        <begin position="97"/>
        <end position="108"/>
    </location>
</feature>
<feature type="region of interest" description="Disordered" evidence="1">
    <location>
        <begin position="640"/>
        <end position="663"/>
    </location>
</feature>
<feature type="compositionally biased region" description="Basic residues" evidence="1">
    <location>
        <begin position="466"/>
        <end position="477"/>
    </location>
</feature>
<reference evidence="2 3" key="1">
    <citation type="journal article" date="2019" name="New Phytol.">
        <title>Comparative genomics reveals unique wood-decay strategies and fruiting body development in the Schizophyllaceae.</title>
        <authorList>
            <person name="Almasi E."/>
            <person name="Sahu N."/>
            <person name="Krizsan K."/>
            <person name="Balint B."/>
            <person name="Kovacs G.M."/>
            <person name="Kiss B."/>
            <person name="Cseklye J."/>
            <person name="Drula E."/>
            <person name="Henrissat B."/>
            <person name="Nagy I."/>
            <person name="Chovatia M."/>
            <person name="Adam C."/>
            <person name="LaButti K."/>
            <person name="Lipzen A."/>
            <person name="Riley R."/>
            <person name="Grigoriev I.V."/>
            <person name="Nagy L.G."/>
        </authorList>
    </citation>
    <scope>NUCLEOTIDE SEQUENCE [LARGE SCALE GENOMIC DNA]</scope>
    <source>
        <strain evidence="2 3">NL-1724</strain>
    </source>
</reference>
<dbReference type="EMBL" id="VDMD01000003">
    <property type="protein sequence ID" value="TRM67142.1"/>
    <property type="molecule type" value="Genomic_DNA"/>
</dbReference>
<feature type="compositionally biased region" description="Low complexity" evidence="1">
    <location>
        <begin position="76"/>
        <end position="90"/>
    </location>
</feature>
<sequence length="663" mass="73073">MHRHTYPTDGEGSPSPPTAHHPLDHSTTINHSPLPRDMPFHAPSPSPPFHTTRYASTQSQTSPVRARITATSFAISDVRSSSESNSRSPSLIPTPYAPSSRTSATHSPDASAHVPLPPTPFGVSRGSLAHIMNSESPRREPSYRESLVGPATHPTQPVRGDSRLNIPSPFEYAHADPSSRWLSRRDRPLATWTHGESSVARPEAPEVPRSYDALGYNPHASYPPPSLDGTSRSSLPYGVAYPPLNEAWPSHVRRGDAPETWEEDEDNQRTPASRKRKRNAPVSEPYAGYASTRSSRPVVPPAVERANEAGSSRDYAQRGGSTAATYDDDDELIHPPPRPSQRRRTAAMGPSYARLPDPPWMSDNFSAFDNSAADEAETPSPRDRVPIAVELMGPPPPLPTRQTRNAATPPPAASHPSPHPDDFGAPPTDDGVPELRASDDPVQRDPAKKRRRGEARTPAASGTTTKRARPATKKRRTSKESDESSAPLCAACSGPSTSSAQCTCNVKHEREPETNSRASTTNYSNRERIDHLRENPYYKSFGAHHIVCAGCNQSYRTDKRRDWYYQNLGPKHLRSCPVIKSWKKKDNPNRPRAYPLPTAEEKEEWAAGRQASWEAAEYMNRDDSAACLCNALGHADELISSRRPRPLPKLEESDDEEEEEESK</sequence>
<gene>
    <name evidence="2" type="ORF">BD626DRAFT_566178</name>
</gene>
<evidence type="ECO:0000256" key="1">
    <source>
        <dbReference type="SAM" id="MobiDB-lite"/>
    </source>
</evidence>
<proteinExistence type="predicted"/>
<dbReference type="Proteomes" id="UP000320762">
    <property type="component" value="Unassembled WGS sequence"/>
</dbReference>
<feature type="compositionally biased region" description="Basic and acidic residues" evidence="1">
    <location>
        <begin position="436"/>
        <end position="446"/>
    </location>
</feature>
<organism evidence="2 3">
    <name type="scientific">Schizophyllum amplum</name>
    <dbReference type="NCBI Taxonomy" id="97359"/>
    <lineage>
        <taxon>Eukaryota</taxon>
        <taxon>Fungi</taxon>
        <taxon>Dikarya</taxon>
        <taxon>Basidiomycota</taxon>
        <taxon>Agaricomycotina</taxon>
        <taxon>Agaricomycetes</taxon>
        <taxon>Agaricomycetidae</taxon>
        <taxon>Agaricales</taxon>
        <taxon>Schizophyllaceae</taxon>
        <taxon>Schizophyllum</taxon>
    </lineage>
</organism>
<dbReference type="AlphaFoldDB" id="A0A550CQR7"/>
<feature type="compositionally biased region" description="Polar residues" evidence="1">
    <location>
        <begin position="53"/>
        <end position="74"/>
    </location>
</feature>